<dbReference type="RefSeq" id="WP_311663409.1">
    <property type="nucleotide sequence ID" value="NZ_JAVRHT010000019.1"/>
</dbReference>
<evidence type="ECO:0000313" key="10">
    <source>
        <dbReference type="EMBL" id="MDT0631950.1"/>
    </source>
</evidence>
<name>A0ABU3BRN3_9BACT</name>
<dbReference type="GO" id="GO:0032259">
    <property type="term" value="P:methylation"/>
    <property type="evidence" value="ECO:0007669"/>
    <property type="project" value="UniProtKB-KW"/>
</dbReference>
<dbReference type="PANTHER" id="PTHR42933">
    <property type="entry name" value="SLR6095 PROTEIN"/>
    <property type="match status" value="1"/>
</dbReference>
<sequence length="610" mass="65418">MPSSSPTLATQSAVNGAVEAVAKVLRRSNCQSVLRYVPEMTWMLFLRILDEREQIEAAESAVLGVPFEPSLAAPYRWRDWAAPPEEGADGELVRGAKRAELDAKAGAFMAFVNGELLPHLQSFAGSASATPRQKVIAEVVSSTEETRVDTEANLKDALDLVDGITAGGIDQTHVFPISQAYEGLLLTMGQANRDGGQFYTPRDTVRAMIRVVDPALDATVYDPCCGTGGFLAEAFTHLKAKWETEGASGEVLDRLKTEAIYGREKDDLAYPLALANLVLHGVDVPRVWHGNTLTGDATYADLFLYESAEEPGPFDVVLTNPPFGGKEGAAAQGRFAFKTGATQILFLQHVVDSLKDGGRAGVVIDEGALFRTTEKAFVQTKKKLVGECDLFCVVSLPGGVFSAAGAGVKTSLLFFDKGRPTDRVWYYDLSDVKVTKTRPLTLAHFDDFFALLPHAGTEAGDSALSWTVDLGARKKAAAEKAKGLRQKAQAPSAEASRLDDQLTAMRKAAKTDASLKASIAEVEERLAAKREEAKRLLDRAQRVEEAVYDLKAVNPNAPEGGDTRTPDDLLDEIEAAGERVASALDRLRALTASGDGVADGFPVAGVSVDD</sequence>
<feature type="coiled-coil region" evidence="8">
    <location>
        <begin position="512"/>
        <end position="546"/>
    </location>
</feature>
<dbReference type="PANTHER" id="PTHR42933:SF4">
    <property type="entry name" value="TYPE I RESTRICTION ENZYME ECOKI METHYLASE SUBUNIT"/>
    <property type="match status" value="1"/>
</dbReference>
<protein>
    <recommendedName>
        <fullName evidence="2">site-specific DNA-methyltransferase (adenine-specific)</fullName>
        <ecNumber evidence="2">2.1.1.72</ecNumber>
    </recommendedName>
</protein>
<evidence type="ECO:0000256" key="4">
    <source>
        <dbReference type="ARBA" id="ARBA00022679"/>
    </source>
</evidence>
<dbReference type="EMBL" id="JAVRHT010000019">
    <property type="protein sequence ID" value="MDT0631950.1"/>
    <property type="molecule type" value="Genomic_DNA"/>
</dbReference>
<dbReference type="GO" id="GO:0008168">
    <property type="term" value="F:methyltransferase activity"/>
    <property type="evidence" value="ECO:0007669"/>
    <property type="project" value="UniProtKB-KW"/>
</dbReference>
<evidence type="ECO:0000256" key="1">
    <source>
        <dbReference type="ARBA" id="ARBA00006594"/>
    </source>
</evidence>
<dbReference type="SUPFAM" id="SSF53335">
    <property type="entry name" value="S-adenosyl-L-methionine-dependent methyltransferases"/>
    <property type="match status" value="1"/>
</dbReference>
<evidence type="ECO:0000256" key="3">
    <source>
        <dbReference type="ARBA" id="ARBA00022603"/>
    </source>
</evidence>
<organism evidence="10 11">
    <name type="scientific">Rubrivirga litoralis</name>
    <dbReference type="NCBI Taxonomy" id="3075598"/>
    <lineage>
        <taxon>Bacteria</taxon>
        <taxon>Pseudomonadati</taxon>
        <taxon>Rhodothermota</taxon>
        <taxon>Rhodothermia</taxon>
        <taxon>Rhodothermales</taxon>
        <taxon>Rubricoccaceae</taxon>
        <taxon>Rubrivirga</taxon>
    </lineage>
</organism>
<evidence type="ECO:0000256" key="5">
    <source>
        <dbReference type="ARBA" id="ARBA00022691"/>
    </source>
</evidence>
<keyword evidence="5" id="KW-0949">S-adenosyl-L-methionine</keyword>
<dbReference type="InterPro" id="IPR029063">
    <property type="entry name" value="SAM-dependent_MTases_sf"/>
</dbReference>
<proteinExistence type="inferred from homology"/>
<dbReference type="EC" id="2.1.1.72" evidence="2"/>
<comment type="similarity">
    <text evidence="1">Belongs to the N(4)/N(6)-methyltransferase family.</text>
</comment>
<dbReference type="InterPro" id="IPR038333">
    <property type="entry name" value="T1MK-like_N_sf"/>
</dbReference>
<dbReference type="Proteomes" id="UP001267426">
    <property type="component" value="Unassembled WGS sequence"/>
</dbReference>
<dbReference type="PROSITE" id="PS00092">
    <property type="entry name" value="N6_MTASE"/>
    <property type="match status" value="1"/>
</dbReference>
<dbReference type="InterPro" id="IPR051537">
    <property type="entry name" value="DNA_Adenine_Mtase"/>
</dbReference>
<gene>
    <name evidence="10" type="ORF">RM540_09350</name>
</gene>
<dbReference type="InterPro" id="IPR002052">
    <property type="entry name" value="DNA_methylase_N6_adenine_CS"/>
</dbReference>
<dbReference type="Gene3D" id="3.40.50.150">
    <property type="entry name" value="Vaccinia Virus protein VP39"/>
    <property type="match status" value="1"/>
</dbReference>
<comment type="caution">
    <text evidence="10">The sequence shown here is derived from an EMBL/GenBank/DDBJ whole genome shotgun (WGS) entry which is preliminary data.</text>
</comment>
<evidence type="ECO:0000256" key="2">
    <source>
        <dbReference type="ARBA" id="ARBA00011900"/>
    </source>
</evidence>
<dbReference type="PRINTS" id="PR00507">
    <property type="entry name" value="N12N6MTFRASE"/>
</dbReference>
<dbReference type="CDD" id="cd02440">
    <property type="entry name" value="AdoMet_MTases"/>
    <property type="match status" value="1"/>
</dbReference>
<keyword evidence="4" id="KW-0808">Transferase</keyword>
<keyword evidence="6" id="KW-0680">Restriction system</keyword>
<evidence type="ECO:0000259" key="9">
    <source>
        <dbReference type="Pfam" id="PF02384"/>
    </source>
</evidence>
<keyword evidence="8" id="KW-0175">Coiled coil</keyword>
<feature type="domain" description="DNA methylase adenine-specific" evidence="9">
    <location>
        <begin position="178"/>
        <end position="468"/>
    </location>
</feature>
<dbReference type="Pfam" id="PF02384">
    <property type="entry name" value="N6_Mtase"/>
    <property type="match status" value="1"/>
</dbReference>
<evidence type="ECO:0000256" key="7">
    <source>
        <dbReference type="ARBA" id="ARBA00047942"/>
    </source>
</evidence>
<dbReference type="InterPro" id="IPR003356">
    <property type="entry name" value="DNA_methylase_A-5"/>
</dbReference>
<keyword evidence="3 10" id="KW-0489">Methyltransferase</keyword>
<evidence type="ECO:0000256" key="8">
    <source>
        <dbReference type="SAM" id="Coils"/>
    </source>
</evidence>
<evidence type="ECO:0000256" key="6">
    <source>
        <dbReference type="ARBA" id="ARBA00022747"/>
    </source>
</evidence>
<dbReference type="Gene3D" id="1.20.1260.30">
    <property type="match status" value="1"/>
</dbReference>
<evidence type="ECO:0000313" key="11">
    <source>
        <dbReference type="Proteomes" id="UP001267426"/>
    </source>
</evidence>
<accession>A0ABU3BRN3</accession>
<keyword evidence="11" id="KW-1185">Reference proteome</keyword>
<reference evidence="10 11" key="1">
    <citation type="submission" date="2023-09" db="EMBL/GenBank/DDBJ databases">
        <authorList>
            <person name="Rey-Velasco X."/>
        </authorList>
    </citation>
    <scope>NUCLEOTIDE SEQUENCE [LARGE SCALE GENOMIC DNA]</scope>
    <source>
        <strain evidence="10 11">F394</strain>
    </source>
</reference>
<comment type="catalytic activity">
    <reaction evidence="7">
        <text>a 2'-deoxyadenosine in DNA + S-adenosyl-L-methionine = an N(6)-methyl-2'-deoxyadenosine in DNA + S-adenosyl-L-homocysteine + H(+)</text>
        <dbReference type="Rhea" id="RHEA:15197"/>
        <dbReference type="Rhea" id="RHEA-COMP:12418"/>
        <dbReference type="Rhea" id="RHEA-COMP:12419"/>
        <dbReference type="ChEBI" id="CHEBI:15378"/>
        <dbReference type="ChEBI" id="CHEBI:57856"/>
        <dbReference type="ChEBI" id="CHEBI:59789"/>
        <dbReference type="ChEBI" id="CHEBI:90615"/>
        <dbReference type="ChEBI" id="CHEBI:90616"/>
        <dbReference type="EC" id="2.1.1.72"/>
    </reaction>
</comment>